<protein>
    <submittedName>
        <fullName evidence="1">Uncharacterized protein</fullName>
    </submittedName>
</protein>
<proteinExistence type="predicted"/>
<dbReference type="Proteomes" id="UP000094714">
    <property type="component" value="Chromosome"/>
</dbReference>
<dbReference type="EMBL" id="CP017151">
    <property type="protein sequence ID" value="AOR74210.1"/>
    <property type="molecule type" value="Genomic_DNA"/>
</dbReference>
<accession>A0A1D7ZWG3</accession>
<sequence>MVLNHILSGVPLAEKYPLNLLWLGPTKGTTGNHRQKSATPCPGVAFSLGKEW</sequence>
<evidence type="ECO:0000313" key="1">
    <source>
        <dbReference type="EMBL" id="AOR74210.1"/>
    </source>
</evidence>
<organism evidence="1 2">
    <name type="scientific">Limosilactobacillus fermentum</name>
    <name type="common">Lactobacillus fermentum</name>
    <dbReference type="NCBI Taxonomy" id="1613"/>
    <lineage>
        <taxon>Bacteria</taxon>
        <taxon>Bacillati</taxon>
        <taxon>Bacillota</taxon>
        <taxon>Bacilli</taxon>
        <taxon>Lactobacillales</taxon>
        <taxon>Lactobacillaceae</taxon>
        <taxon>Limosilactobacillus</taxon>
    </lineage>
</organism>
<dbReference type="AlphaFoldDB" id="A0A1D7ZWG3"/>
<dbReference type="PATRIC" id="fig|1613.112.peg.781"/>
<gene>
    <name evidence="1" type="ORF">LACFE_CDS0745</name>
</gene>
<reference evidence="1 2" key="1">
    <citation type="submission" date="2016-09" db="EMBL/GenBank/DDBJ databases">
        <title>Genome Sequence of the Lactobacillus fermentum strain NCC2970 (CNCM I-5068).</title>
        <authorList>
            <person name="Barretto C."/>
            <person name="Ngom-Bru C."/>
            <person name="Genevaz A."/>
            <person name="Fournier C."/>
            <person name="Moine D."/>
            <person name="Kassam M."/>
            <person name="Iltis A."/>
            <person name="Sagory-Zalkind P."/>
            <person name="Faucherand G."/>
            <person name="Descombes P."/>
            <person name="Duboux S."/>
        </authorList>
    </citation>
    <scope>NUCLEOTIDE SEQUENCE [LARGE SCALE GENOMIC DNA]</scope>
    <source>
        <strain evidence="1 2">NCC2970</strain>
    </source>
</reference>
<evidence type="ECO:0000313" key="2">
    <source>
        <dbReference type="Proteomes" id="UP000094714"/>
    </source>
</evidence>
<name>A0A1D7ZWG3_LIMFE</name>